<accession>A0A7C3A901</accession>
<protein>
    <submittedName>
        <fullName evidence="1">Uncharacterized protein</fullName>
    </submittedName>
</protein>
<gene>
    <name evidence="1" type="ORF">ENP13_05275</name>
</gene>
<proteinExistence type="predicted"/>
<evidence type="ECO:0000313" key="1">
    <source>
        <dbReference type="EMBL" id="HEX70638.1"/>
    </source>
</evidence>
<comment type="caution">
    <text evidence="1">The sequence shown here is derived from an EMBL/GenBank/DDBJ whole genome shotgun (WGS) entry which is preliminary data.</text>
</comment>
<reference evidence="1" key="1">
    <citation type="journal article" date="2020" name="mSystems">
        <title>Genome- and Community-Level Interaction Insights into Carbon Utilization and Element Cycling Functions of Hydrothermarchaeota in Hydrothermal Sediment.</title>
        <authorList>
            <person name="Zhou Z."/>
            <person name="Liu Y."/>
            <person name="Xu W."/>
            <person name="Pan J."/>
            <person name="Luo Z.H."/>
            <person name="Li M."/>
        </authorList>
    </citation>
    <scope>NUCLEOTIDE SEQUENCE [LARGE SCALE GENOMIC DNA]</scope>
    <source>
        <strain evidence="1">SpSt-192</strain>
    </source>
</reference>
<dbReference type="EMBL" id="DSID01000402">
    <property type="protein sequence ID" value="HEX70638.1"/>
    <property type="molecule type" value="Genomic_DNA"/>
</dbReference>
<sequence>MQIDDVEALLERYHELDRTSHPGLVIARDEPRRRASARFERAVIERTDLDRALVVLRSYREQLWLVIKLVHCIPYPDPSHADYTSDQAWFREIRARLQLSLTSRRALAALDLDLGYSTVYRRCIEAYRFLLPLLSETLPDRDWTRVN</sequence>
<dbReference type="AlphaFoldDB" id="A0A7C3A901"/>
<name>A0A7C3A901_9BACT</name>
<organism evidence="1">
    <name type="scientific">Thermorudis sp</name>
    <dbReference type="NCBI Taxonomy" id="1969470"/>
    <lineage>
        <taxon>Bacteria</taxon>
        <taxon>Pseudomonadati</taxon>
        <taxon>Thermomicrobiota</taxon>
        <taxon>Thermomicrobia</taxon>
        <taxon>Thermomicrobia incertae sedis</taxon>
        <taxon>Thermorudis</taxon>
    </lineage>
</organism>